<evidence type="ECO:0000313" key="11">
    <source>
        <dbReference type="Proteomes" id="UP001339962"/>
    </source>
</evidence>
<dbReference type="InterPro" id="IPR001650">
    <property type="entry name" value="Helicase_C-like"/>
</dbReference>
<dbReference type="Gene3D" id="3.40.50.300">
    <property type="entry name" value="P-loop containing nucleotide triphosphate hydrolases"/>
    <property type="match status" value="2"/>
</dbReference>
<comment type="caution">
    <text evidence="10">The sequence shown here is derived from an EMBL/GenBank/DDBJ whole genome shotgun (WGS) entry which is preliminary data.</text>
</comment>
<dbReference type="GO" id="GO:0003677">
    <property type="term" value="F:DNA binding"/>
    <property type="evidence" value="ECO:0007669"/>
    <property type="project" value="UniProtKB-KW"/>
</dbReference>
<name>A0ABD5IUN5_9BACL</name>
<evidence type="ECO:0000256" key="4">
    <source>
        <dbReference type="ARBA" id="ARBA00022840"/>
    </source>
</evidence>
<dbReference type="InterPro" id="IPR014001">
    <property type="entry name" value="Helicase_ATP-bd"/>
</dbReference>
<dbReference type="Pfam" id="PF16124">
    <property type="entry name" value="RecQ_Zn_bind"/>
    <property type="match status" value="1"/>
</dbReference>
<dbReference type="SMART" id="SM00487">
    <property type="entry name" value="DEXDc"/>
    <property type="match status" value="1"/>
</dbReference>
<evidence type="ECO:0000256" key="3">
    <source>
        <dbReference type="ARBA" id="ARBA00022806"/>
    </source>
</evidence>
<evidence type="ECO:0000256" key="5">
    <source>
        <dbReference type="ARBA" id="ARBA00023125"/>
    </source>
</evidence>
<evidence type="ECO:0000256" key="7">
    <source>
        <dbReference type="ARBA" id="ARBA00044550"/>
    </source>
</evidence>
<evidence type="ECO:0000256" key="2">
    <source>
        <dbReference type="ARBA" id="ARBA00022801"/>
    </source>
</evidence>
<keyword evidence="1" id="KW-0547">Nucleotide-binding</keyword>
<evidence type="ECO:0000256" key="6">
    <source>
        <dbReference type="ARBA" id="ARBA00044535"/>
    </source>
</evidence>
<evidence type="ECO:0000256" key="1">
    <source>
        <dbReference type="ARBA" id="ARBA00022741"/>
    </source>
</evidence>
<dbReference type="CDD" id="cd17920">
    <property type="entry name" value="DEXHc_RecQ"/>
    <property type="match status" value="1"/>
</dbReference>
<evidence type="ECO:0000313" key="10">
    <source>
        <dbReference type="EMBL" id="MED5052035.1"/>
    </source>
</evidence>
<dbReference type="RefSeq" id="WP_066145538.1">
    <property type="nucleotide sequence ID" value="NZ_JACIDF010000002.1"/>
</dbReference>
<dbReference type="PANTHER" id="PTHR13710:SF84">
    <property type="entry name" value="ATP-DEPENDENT DNA HELICASE RECS-RELATED"/>
    <property type="match status" value="1"/>
</dbReference>
<dbReference type="InterPro" id="IPR011545">
    <property type="entry name" value="DEAD/DEAH_box_helicase_dom"/>
</dbReference>
<dbReference type="InterPro" id="IPR032284">
    <property type="entry name" value="RecQ_Zn-bd"/>
</dbReference>
<dbReference type="GO" id="GO:0016787">
    <property type="term" value="F:hydrolase activity"/>
    <property type="evidence" value="ECO:0007669"/>
    <property type="project" value="UniProtKB-KW"/>
</dbReference>
<evidence type="ECO:0000259" key="8">
    <source>
        <dbReference type="PROSITE" id="PS51192"/>
    </source>
</evidence>
<evidence type="ECO:0000259" key="9">
    <source>
        <dbReference type="PROSITE" id="PS51194"/>
    </source>
</evidence>
<dbReference type="PROSITE" id="PS51192">
    <property type="entry name" value="HELICASE_ATP_BIND_1"/>
    <property type="match status" value="1"/>
</dbReference>
<gene>
    <name evidence="10" type="ORF">P9850_09245</name>
</gene>
<keyword evidence="3 10" id="KW-0347">Helicase</keyword>
<proteinExistence type="predicted"/>
<dbReference type="Proteomes" id="UP001339962">
    <property type="component" value="Unassembled WGS sequence"/>
</dbReference>
<dbReference type="InterPro" id="IPR027417">
    <property type="entry name" value="P-loop_NTPase"/>
</dbReference>
<dbReference type="PROSITE" id="PS51194">
    <property type="entry name" value="HELICASE_CTER"/>
    <property type="match status" value="1"/>
</dbReference>
<dbReference type="Pfam" id="PF00271">
    <property type="entry name" value="Helicase_C"/>
    <property type="match status" value="1"/>
</dbReference>
<dbReference type="EMBL" id="JARTLI010000013">
    <property type="protein sequence ID" value="MED5052035.1"/>
    <property type="molecule type" value="Genomic_DNA"/>
</dbReference>
<dbReference type="FunFam" id="3.40.50.300:FF:001389">
    <property type="entry name" value="ATP-dependent DNA helicase RecQ"/>
    <property type="match status" value="1"/>
</dbReference>
<organism evidence="10 11">
    <name type="scientific">Anoxybacteroides rupiense</name>
    <dbReference type="NCBI Taxonomy" id="311460"/>
    <lineage>
        <taxon>Bacteria</taxon>
        <taxon>Bacillati</taxon>
        <taxon>Bacillota</taxon>
        <taxon>Bacilli</taxon>
        <taxon>Bacillales</taxon>
        <taxon>Anoxybacillaceae</taxon>
        <taxon>Anoxybacteroides</taxon>
    </lineage>
</organism>
<keyword evidence="5" id="KW-0238">DNA-binding</keyword>
<protein>
    <recommendedName>
        <fullName evidence="6">ATP-dependent DNA helicase RecQ</fullName>
    </recommendedName>
    <alternativeName>
        <fullName evidence="7">DNA 3'-5' helicase RecQ</fullName>
    </alternativeName>
</protein>
<dbReference type="PANTHER" id="PTHR13710">
    <property type="entry name" value="DNA HELICASE RECQ FAMILY MEMBER"/>
    <property type="match status" value="1"/>
</dbReference>
<dbReference type="SUPFAM" id="SSF52540">
    <property type="entry name" value="P-loop containing nucleoside triphosphate hydrolases"/>
    <property type="match status" value="1"/>
</dbReference>
<dbReference type="InterPro" id="IPR004589">
    <property type="entry name" value="DNA_helicase_ATP-dep_RecQ"/>
</dbReference>
<dbReference type="AlphaFoldDB" id="A0ABD5IUN5"/>
<dbReference type="Pfam" id="PF00270">
    <property type="entry name" value="DEAD"/>
    <property type="match status" value="1"/>
</dbReference>
<feature type="domain" description="Helicase ATP-binding" evidence="8">
    <location>
        <begin position="25"/>
        <end position="192"/>
    </location>
</feature>
<accession>A0ABD5IUN5</accession>
<dbReference type="SMART" id="SM00490">
    <property type="entry name" value="HELICc"/>
    <property type="match status" value="1"/>
</dbReference>
<dbReference type="InterPro" id="IPR002464">
    <property type="entry name" value="DNA/RNA_helicase_DEAH_CS"/>
</dbReference>
<dbReference type="NCBIfam" id="TIGR00614">
    <property type="entry name" value="recQ_fam"/>
    <property type="match status" value="1"/>
</dbReference>
<reference evidence="10 11" key="1">
    <citation type="submission" date="2023-03" db="EMBL/GenBank/DDBJ databases">
        <title>Bacillus Genome Sequencing.</title>
        <authorList>
            <person name="Dunlap C."/>
        </authorList>
    </citation>
    <scope>NUCLEOTIDE SEQUENCE [LARGE SCALE GENOMIC DNA]</scope>
    <source>
        <strain evidence="10 11">NRS-38</strain>
    </source>
</reference>
<feature type="domain" description="Helicase C-terminal" evidence="9">
    <location>
        <begin position="216"/>
        <end position="363"/>
    </location>
</feature>
<sequence length="502" mass="57982">MVNLEQLLEKAFGYRSFRPGQKEIIEDVLKGNDVLAMLPTGGGKSLCYQLPGYIFSGRILIISPLVSLMEDQVQQLRKRGEKRVIAINSFLASSLKQAALTDLRPFRFIYASPEILQSPKWIEALQKAGISLFVVDEAHCISQWGHDFRPDFLKLGHIRHQLGNPPCLALTATAPPEVINDILATLQLKQAQLHIHPVDRPNIAMKVECVSSVEEKIERIFHYVKILQGPGMIYVSSRQWAEVLARKLQGEGMEKVAYYHGGMDAEQRMLIQQQFLCDQLQLVCCTSAFGMGVNKENVRYVIHFHLPGQIEAYMQEIGRAGRDGKNSVAILLYTHGDEEMVQSLIETELPAREQIRLFIEHKRFSEPEWSSQVPSTMLGLSDTQWRILQYMFESEQLASQNLDKVEANILQMIEARRRWKQKKLQQMLKWLFHSSCRRQQLLSYFDQRLVQKPSMCCDICGFSLHHYEKRAAQNEDTWTFHSWQKELQRMFFEMGSLHEQTK</sequence>
<keyword evidence="2 10" id="KW-0378">Hydrolase</keyword>
<dbReference type="GO" id="GO:0003678">
    <property type="term" value="F:DNA helicase activity"/>
    <property type="evidence" value="ECO:0007669"/>
    <property type="project" value="UniProtKB-EC"/>
</dbReference>
<dbReference type="PROSITE" id="PS00690">
    <property type="entry name" value="DEAH_ATP_HELICASE"/>
    <property type="match status" value="1"/>
</dbReference>
<keyword evidence="4" id="KW-0067">ATP-binding</keyword>
<dbReference type="GO" id="GO:0005524">
    <property type="term" value="F:ATP binding"/>
    <property type="evidence" value="ECO:0007669"/>
    <property type="project" value="UniProtKB-KW"/>
</dbReference>